<keyword evidence="6" id="KW-1185">Reference proteome</keyword>
<sequence>MEPESTLGYVCICFSGYSGENCQHFIHTNSPPSSFLTSGCIVVLFLLIVIGFLIYLHFFRGRKRDTTEKPTRNQKPRSKALPKSPKSKSSQPSDSSYDDTEFPTENDDQQDTAAMKETIDKNVRFQVEPVRYDIEDPDLSHVRDPSGRGIGLSEKNPFSKQDYNLKCSTLSTGNK</sequence>
<feature type="region of interest" description="Disordered" evidence="2">
    <location>
        <begin position="65"/>
        <end position="120"/>
    </location>
</feature>
<feature type="compositionally biased region" description="Low complexity" evidence="2">
    <location>
        <begin position="81"/>
        <end position="95"/>
    </location>
</feature>
<evidence type="ECO:0000256" key="3">
    <source>
        <dbReference type="SAM" id="Phobius"/>
    </source>
</evidence>
<dbReference type="PROSITE" id="PS00022">
    <property type="entry name" value="EGF_1"/>
    <property type="match status" value="1"/>
</dbReference>
<evidence type="ECO:0000259" key="4">
    <source>
        <dbReference type="PROSITE" id="PS50026"/>
    </source>
</evidence>
<evidence type="ECO:0000256" key="2">
    <source>
        <dbReference type="SAM" id="MobiDB-lite"/>
    </source>
</evidence>
<keyword evidence="3" id="KW-0812">Transmembrane</keyword>
<evidence type="ECO:0000313" key="6">
    <source>
        <dbReference type="Proteomes" id="UP000287033"/>
    </source>
</evidence>
<keyword evidence="3" id="KW-1133">Transmembrane helix</keyword>
<feature type="domain" description="EGF-like" evidence="4">
    <location>
        <begin position="1"/>
        <end position="23"/>
    </location>
</feature>
<feature type="disulfide bond" evidence="1">
    <location>
        <begin position="13"/>
        <end position="22"/>
    </location>
</feature>
<feature type="compositionally biased region" description="Basic and acidic residues" evidence="2">
    <location>
        <begin position="134"/>
        <end position="146"/>
    </location>
</feature>
<dbReference type="PROSITE" id="PS50026">
    <property type="entry name" value="EGF_3"/>
    <property type="match status" value="1"/>
</dbReference>
<keyword evidence="1" id="KW-0245">EGF-like domain</keyword>
<protein>
    <recommendedName>
        <fullName evidence="4">EGF-like domain-containing protein</fullName>
    </recommendedName>
</protein>
<name>A0A401S545_CHIPU</name>
<comment type="caution">
    <text evidence="5">The sequence shown here is derived from an EMBL/GenBank/DDBJ whole genome shotgun (WGS) entry which is preliminary data.</text>
</comment>
<dbReference type="EMBL" id="BEZZ01000088">
    <property type="protein sequence ID" value="GCC25520.1"/>
    <property type="molecule type" value="Genomic_DNA"/>
</dbReference>
<organism evidence="5 6">
    <name type="scientific">Chiloscyllium punctatum</name>
    <name type="common">Brownbanded bambooshark</name>
    <name type="synonym">Hemiscyllium punctatum</name>
    <dbReference type="NCBI Taxonomy" id="137246"/>
    <lineage>
        <taxon>Eukaryota</taxon>
        <taxon>Metazoa</taxon>
        <taxon>Chordata</taxon>
        <taxon>Craniata</taxon>
        <taxon>Vertebrata</taxon>
        <taxon>Chondrichthyes</taxon>
        <taxon>Elasmobranchii</taxon>
        <taxon>Galeomorphii</taxon>
        <taxon>Galeoidea</taxon>
        <taxon>Orectolobiformes</taxon>
        <taxon>Hemiscylliidae</taxon>
        <taxon>Chiloscyllium</taxon>
    </lineage>
</organism>
<evidence type="ECO:0000256" key="1">
    <source>
        <dbReference type="PROSITE-ProRule" id="PRU00076"/>
    </source>
</evidence>
<keyword evidence="1" id="KW-1015">Disulfide bond</keyword>
<comment type="caution">
    <text evidence="1">Lacks conserved residue(s) required for the propagation of feature annotation.</text>
</comment>
<dbReference type="InterPro" id="IPR000742">
    <property type="entry name" value="EGF"/>
</dbReference>
<proteinExistence type="predicted"/>
<keyword evidence="3" id="KW-0472">Membrane</keyword>
<dbReference type="SUPFAM" id="SSF57196">
    <property type="entry name" value="EGF/Laminin"/>
    <property type="match status" value="1"/>
</dbReference>
<gene>
    <name evidence="5" type="ORF">chiPu_0003930</name>
</gene>
<dbReference type="PROSITE" id="PS01186">
    <property type="entry name" value="EGF_2"/>
    <property type="match status" value="1"/>
</dbReference>
<feature type="region of interest" description="Disordered" evidence="2">
    <location>
        <begin position="134"/>
        <end position="160"/>
    </location>
</feature>
<dbReference type="Proteomes" id="UP000287033">
    <property type="component" value="Unassembled WGS sequence"/>
</dbReference>
<evidence type="ECO:0000313" key="5">
    <source>
        <dbReference type="EMBL" id="GCC25520.1"/>
    </source>
</evidence>
<accession>A0A401S545</accession>
<dbReference type="AlphaFoldDB" id="A0A401S545"/>
<feature type="transmembrane region" description="Helical" evidence="3">
    <location>
        <begin position="35"/>
        <end position="56"/>
    </location>
</feature>
<feature type="compositionally biased region" description="Acidic residues" evidence="2">
    <location>
        <begin position="96"/>
        <end position="110"/>
    </location>
</feature>
<reference evidence="5 6" key="1">
    <citation type="journal article" date="2018" name="Nat. Ecol. Evol.">
        <title>Shark genomes provide insights into elasmobranch evolution and the origin of vertebrates.</title>
        <authorList>
            <person name="Hara Y"/>
            <person name="Yamaguchi K"/>
            <person name="Onimaru K"/>
            <person name="Kadota M"/>
            <person name="Koyanagi M"/>
            <person name="Keeley SD"/>
            <person name="Tatsumi K"/>
            <person name="Tanaka K"/>
            <person name="Motone F"/>
            <person name="Kageyama Y"/>
            <person name="Nozu R"/>
            <person name="Adachi N"/>
            <person name="Nishimura O"/>
            <person name="Nakagawa R"/>
            <person name="Tanegashima C"/>
            <person name="Kiyatake I"/>
            <person name="Matsumoto R"/>
            <person name="Murakumo K"/>
            <person name="Nishida K"/>
            <person name="Terakita A"/>
            <person name="Kuratani S"/>
            <person name="Sato K"/>
            <person name="Hyodo S Kuraku.S."/>
        </authorList>
    </citation>
    <scope>NUCLEOTIDE SEQUENCE [LARGE SCALE GENOMIC DNA]</scope>
</reference>